<dbReference type="GO" id="GO:0016020">
    <property type="term" value="C:membrane"/>
    <property type="evidence" value="ECO:0007669"/>
    <property type="project" value="UniProtKB-SubCell"/>
</dbReference>
<feature type="transmembrane region" description="Helical" evidence="8">
    <location>
        <begin position="403"/>
        <end position="426"/>
    </location>
</feature>
<dbReference type="InterPro" id="IPR004737">
    <property type="entry name" value="NO3_transporter_NarK/NarU-like"/>
</dbReference>
<evidence type="ECO:0000313" key="9">
    <source>
        <dbReference type="EMBL" id="SPN99288.1"/>
    </source>
</evidence>
<evidence type="ECO:0000256" key="5">
    <source>
        <dbReference type="ARBA" id="ARBA00022989"/>
    </source>
</evidence>
<comment type="similarity">
    <text evidence="2">Belongs to the major facilitator superfamily. Nitrate/nitrite porter (TC 2.A.1.8) family.</text>
</comment>
<evidence type="ECO:0000256" key="8">
    <source>
        <dbReference type="SAM" id="Phobius"/>
    </source>
</evidence>
<feature type="transmembrane region" description="Helical" evidence="8">
    <location>
        <begin position="37"/>
        <end position="55"/>
    </location>
</feature>
<dbReference type="NCBIfam" id="TIGR00886">
    <property type="entry name" value="2A0108"/>
    <property type="match status" value="1"/>
</dbReference>
<keyword evidence="7 8" id="KW-0472">Membrane</keyword>
<organism evidence="9 10">
    <name type="scientific">Cephalotrichum gorgonifer</name>
    <dbReference type="NCBI Taxonomy" id="2041049"/>
    <lineage>
        <taxon>Eukaryota</taxon>
        <taxon>Fungi</taxon>
        <taxon>Dikarya</taxon>
        <taxon>Ascomycota</taxon>
        <taxon>Pezizomycotina</taxon>
        <taxon>Sordariomycetes</taxon>
        <taxon>Hypocreomycetidae</taxon>
        <taxon>Microascales</taxon>
        <taxon>Microascaceae</taxon>
        <taxon>Cephalotrichum</taxon>
    </lineage>
</organism>
<evidence type="ECO:0000256" key="2">
    <source>
        <dbReference type="ARBA" id="ARBA00008432"/>
    </source>
</evidence>
<dbReference type="Proteomes" id="UP001187682">
    <property type="component" value="Unassembled WGS sequence"/>
</dbReference>
<feature type="transmembrane region" description="Helical" evidence="8">
    <location>
        <begin position="199"/>
        <end position="221"/>
    </location>
</feature>
<dbReference type="Pfam" id="PF07690">
    <property type="entry name" value="MFS_1"/>
    <property type="match status" value="1"/>
</dbReference>
<keyword evidence="4 8" id="KW-0812">Transmembrane</keyword>
<evidence type="ECO:0000256" key="4">
    <source>
        <dbReference type="ARBA" id="ARBA00022692"/>
    </source>
</evidence>
<evidence type="ECO:0000256" key="7">
    <source>
        <dbReference type="ARBA" id="ARBA00023136"/>
    </source>
</evidence>
<accession>A0AAE8ST57</accession>
<dbReference type="InterPro" id="IPR036259">
    <property type="entry name" value="MFS_trans_sf"/>
</dbReference>
<dbReference type="InterPro" id="IPR011701">
    <property type="entry name" value="MFS"/>
</dbReference>
<dbReference type="Gene3D" id="1.20.1250.20">
    <property type="entry name" value="MFS general substrate transporter like domains"/>
    <property type="match status" value="2"/>
</dbReference>
<reference evidence="9" key="1">
    <citation type="submission" date="2018-03" db="EMBL/GenBank/DDBJ databases">
        <authorList>
            <person name="Guldener U."/>
        </authorList>
    </citation>
    <scope>NUCLEOTIDE SEQUENCE</scope>
</reference>
<dbReference type="GO" id="GO:0015112">
    <property type="term" value="F:nitrate transmembrane transporter activity"/>
    <property type="evidence" value="ECO:0007669"/>
    <property type="project" value="InterPro"/>
</dbReference>
<feature type="transmembrane region" description="Helical" evidence="8">
    <location>
        <begin position="128"/>
        <end position="149"/>
    </location>
</feature>
<evidence type="ECO:0000256" key="1">
    <source>
        <dbReference type="ARBA" id="ARBA00004141"/>
    </source>
</evidence>
<feature type="transmembrane region" description="Helical" evidence="8">
    <location>
        <begin position="161"/>
        <end position="179"/>
    </location>
</feature>
<comment type="caution">
    <text evidence="9">The sequence shown here is derived from an EMBL/GenBank/DDBJ whole genome shotgun (WGS) entry which is preliminary data.</text>
</comment>
<dbReference type="EMBL" id="ONZQ02000002">
    <property type="protein sequence ID" value="SPN99288.1"/>
    <property type="molecule type" value="Genomic_DNA"/>
</dbReference>
<keyword evidence="10" id="KW-1185">Reference proteome</keyword>
<feature type="transmembrane region" description="Helical" evidence="8">
    <location>
        <begin position="373"/>
        <end position="391"/>
    </location>
</feature>
<feature type="transmembrane region" description="Helical" evidence="8">
    <location>
        <begin position="75"/>
        <end position="96"/>
    </location>
</feature>
<dbReference type="SUPFAM" id="SSF103473">
    <property type="entry name" value="MFS general substrate transporter"/>
    <property type="match status" value="1"/>
</dbReference>
<keyword evidence="3" id="KW-0813">Transport</keyword>
<dbReference type="Pfam" id="PF19271">
    <property type="entry name" value="Nis1"/>
    <property type="match status" value="1"/>
</dbReference>
<evidence type="ECO:0000313" key="10">
    <source>
        <dbReference type="Proteomes" id="UP001187682"/>
    </source>
</evidence>
<keyword evidence="6" id="KW-0534">Nitrate assimilation</keyword>
<dbReference type="AlphaFoldDB" id="A0AAE8ST57"/>
<evidence type="ECO:0000256" key="3">
    <source>
        <dbReference type="ARBA" id="ARBA00022448"/>
    </source>
</evidence>
<feature type="transmembrane region" description="Helical" evidence="8">
    <location>
        <begin position="103"/>
        <end position="122"/>
    </location>
</feature>
<dbReference type="InterPro" id="IPR044772">
    <property type="entry name" value="NO3_transporter"/>
</dbReference>
<gene>
    <name evidence="9" type="ORF">DNG_02325</name>
</gene>
<sequence length="578" mass="61882">MTSNKFRYLIGPPAVNPVSRKARSIPVLNPLDRYGRVFFFSWLGFMVAFLSWFAFPPLLILSIRDDLHMTQTEVATSNIVALVATLLVRLVAGSLCDRYGPRYVFAGLLFCGSIPTALVPTLKNANGLIAIRFFVGILGGTLVPCQVWCTGFFDKNVIGTANALAGGWGTSGGGITYFVMPAVVDSLVQARGLTPHVAWRVAFVVPFILINAVAASILLFCDDTPTGPWSGRHVVIDGGPPTPPPEAVNPHTENTKDIEKAATKPTGPESSETVEQANMEIIKAPGFLSALRIIFSPQSIALAAPYACSFGSELAINSIIGSYYYTHFPELGQTRAGRWAAMFALLNIVFRPTGGIVSDIIYKHTGSVWCKKLWLSFLGVMVGVFELAIGLSDPPREQLMFGLIAGLAFFIDSCNGASFAVVPHVFPSANATMQLRFTLAALSAMAPAANARIYGIAIPETIKAGDEITAIIASSNYIQSVYDVAIAFGISPAAAAYPDSLGTVLDSFYLGPEKSNSLKNLTEVITFPDSLKEGDHVVSASLMSLYGATSGPTLTNYNVTIQIGDKTSDTYVSSWEQN</sequence>
<dbReference type="GO" id="GO:0015113">
    <property type="term" value="F:nitrite transmembrane transporter activity"/>
    <property type="evidence" value="ECO:0007669"/>
    <property type="project" value="InterPro"/>
</dbReference>
<proteinExistence type="inferred from homology"/>
<dbReference type="GO" id="GO:0042128">
    <property type="term" value="P:nitrate assimilation"/>
    <property type="evidence" value="ECO:0007669"/>
    <property type="project" value="UniProtKB-KW"/>
</dbReference>
<protein>
    <submittedName>
        <fullName evidence="9">Related to nitrate transporter CrnA</fullName>
    </submittedName>
</protein>
<evidence type="ECO:0000256" key="6">
    <source>
        <dbReference type="ARBA" id="ARBA00023063"/>
    </source>
</evidence>
<dbReference type="PANTHER" id="PTHR23515">
    <property type="entry name" value="HIGH-AFFINITY NITRATE TRANSPORTER 2.3"/>
    <property type="match status" value="1"/>
</dbReference>
<keyword evidence="5 8" id="KW-1133">Transmembrane helix</keyword>
<comment type="subcellular location">
    <subcellularLocation>
        <location evidence="1">Membrane</location>
        <topology evidence="1">Multi-pass membrane protein</topology>
    </subcellularLocation>
</comment>
<dbReference type="InterPro" id="IPR045469">
    <property type="entry name" value="Nis1"/>
</dbReference>
<dbReference type="FunFam" id="1.20.1250.20:FF:000382">
    <property type="entry name" value="Nitrate transporter CrnA"/>
    <property type="match status" value="1"/>
</dbReference>
<name>A0AAE8ST57_9PEZI</name>